<evidence type="ECO:0000313" key="3">
    <source>
        <dbReference type="EMBL" id="MFC3959622.1"/>
    </source>
</evidence>
<dbReference type="Pfam" id="PF24042">
    <property type="entry name" value="DUF7351"/>
    <property type="match status" value="1"/>
</dbReference>
<proteinExistence type="predicted"/>
<sequence>MDDETRLTYGSLPPEAALSLLGNDVRTTILWTLSEARGGDGPPPILPFSTLKERTGLDIDSSRFNYHLQELTGTFVERVDPDTRDDAQLVSGMAGPKTDGFRLRPEGTTLIRTVRAWSIDGDGSRARVELDQECHHCDGTLIGRYENAIFAVQCDDCDYLYDYNLTPPGIVAASDGRLDRVAAFNRQQRRAFASGICPLCAGPLDSEFQEPAETGYPRSDLRSVLIRRGCAHCGNKDNLTVGEFLCADAGLIAFCHERGLDVTTTPLWELPFAATDRAVTVETTDPWTVTLQIDLAGDRLVLGVDESLAVVKRRRA</sequence>
<accession>A0ABD5NS07</accession>
<dbReference type="Pfam" id="PF24038">
    <property type="entry name" value="DUF7347"/>
    <property type="match status" value="1"/>
</dbReference>
<evidence type="ECO:0000259" key="2">
    <source>
        <dbReference type="Pfam" id="PF24042"/>
    </source>
</evidence>
<organism evidence="3 4">
    <name type="scientific">Halovivax cerinus</name>
    <dbReference type="NCBI Taxonomy" id="1487865"/>
    <lineage>
        <taxon>Archaea</taxon>
        <taxon>Methanobacteriati</taxon>
        <taxon>Methanobacteriota</taxon>
        <taxon>Stenosarchaea group</taxon>
        <taxon>Halobacteria</taxon>
        <taxon>Halobacteriales</taxon>
        <taxon>Natrialbaceae</taxon>
        <taxon>Halovivax</taxon>
    </lineage>
</organism>
<evidence type="ECO:0000313" key="4">
    <source>
        <dbReference type="Proteomes" id="UP001595846"/>
    </source>
</evidence>
<feature type="domain" description="DUF7351" evidence="2">
    <location>
        <begin position="131"/>
        <end position="310"/>
    </location>
</feature>
<dbReference type="EMBL" id="JBHSAQ010000013">
    <property type="protein sequence ID" value="MFC3959622.1"/>
    <property type="molecule type" value="Genomic_DNA"/>
</dbReference>
<reference evidence="3 4" key="1">
    <citation type="journal article" date="2019" name="Int. J. Syst. Evol. Microbiol.">
        <title>The Global Catalogue of Microorganisms (GCM) 10K type strain sequencing project: providing services to taxonomists for standard genome sequencing and annotation.</title>
        <authorList>
            <consortium name="The Broad Institute Genomics Platform"/>
            <consortium name="The Broad Institute Genome Sequencing Center for Infectious Disease"/>
            <person name="Wu L."/>
            <person name="Ma J."/>
        </authorList>
    </citation>
    <scope>NUCLEOTIDE SEQUENCE [LARGE SCALE GENOMIC DNA]</scope>
    <source>
        <strain evidence="3 4">IBRC-M 10256</strain>
    </source>
</reference>
<protein>
    <submittedName>
        <fullName evidence="3">ArsR family transcriptional regulator</fullName>
    </submittedName>
</protein>
<name>A0ABD5NS07_9EURY</name>
<dbReference type="RefSeq" id="WP_256533135.1">
    <property type="nucleotide sequence ID" value="NZ_CP101824.1"/>
</dbReference>
<dbReference type="GeneID" id="73902247"/>
<evidence type="ECO:0000259" key="1">
    <source>
        <dbReference type="Pfam" id="PF24038"/>
    </source>
</evidence>
<comment type="caution">
    <text evidence="3">The sequence shown here is derived from an EMBL/GenBank/DDBJ whole genome shotgun (WGS) entry which is preliminary data.</text>
</comment>
<keyword evidence="4" id="KW-1185">Reference proteome</keyword>
<dbReference type="Proteomes" id="UP001595846">
    <property type="component" value="Unassembled WGS sequence"/>
</dbReference>
<gene>
    <name evidence="3" type="ORF">ACFOUR_14760</name>
</gene>
<dbReference type="InterPro" id="IPR055775">
    <property type="entry name" value="DUF7351"/>
</dbReference>
<feature type="domain" description="DUF7347" evidence="1">
    <location>
        <begin position="14"/>
        <end position="112"/>
    </location>
</feature>
<dbReference type="AlphaFoldDB" id="A0ABD5NS07"/>
<dbReference type="InterPro" id="IPR055771">
    <property type="entry name" value="DUF7347"/>
</dbReference>